<keyword evidence="2" id="KW-1185">Reference proteome</keyword>
<evidence type="ECO:0000313" key="2">
    <source>
        <dbReference type="Proteomes" id="UP001600165"/>
    </source>
</evidence>
<protein>
    <submittedName>
        <fullName evidence="1">Gas vesicle protein GvpG</fullName>
    </submittedName>
</protein>
<sequence>MLFKLLLAPVTGPLGGVTWIAEKLLEQAEAELDDTENLQKRLLALQLSFDMGEISEEDFEAQEEELLLAIQATQTAEDDR</sequence>
<dbReference type="InterPro" id="IPR007804">
    <property type="entry name" value="GvpG"/>
</dbReference>
<dbReference type="RefSeq" id="WP_377962582.1">
    <property type="nucleotide sequence ID" value="NZ_JBHZOL010000031.1"/>
</dbReference>
<dbReference type="EMBL" id="JBHZOL010000031">
    <property type="protein sequence ID" value="MFE4105646.1"/>
    <property type="molecule type" value="Genomic_DNA"/>
</dbReference>
<evidence type="ECO:0000313" key="1">
    <source>
        <dbReference type="EMBL" id="MFE4105646.1"/>
    </source>
</evidence>
<reference evidence="1 2" key="1">
    <citation type="submission" date="2024-10" db="EMBL/GenBank/DDBJ databases">
        <authorList>
            <person name="Ratan Roy A."/>
            <person name="Morales Sandoval P.H."/>
            <person name="De Los Santos Villalobos S."/>
            <person name="Chakraborty S."/>
            <person name="Mukherjee J."/>
        </authorList>
    </citation>
    <scope>NUCLEOTIDE SEQUENCE [LARGE SCALE GENOMIC DNA]</scope>
    <source>
        <strain evidence="1 2">S1</strain>
    </source>
</reference>
<name>A0ABW6IBW2_9CYAN</name>
<organism evidence="1 2">
    <name type="scientific">Almyronema epifaneia S1</name>
    <dbReference type="NCBI Taxonomy" id="2991925"/>
    <lineage>
        <taxon>Bacteria</taxon>
        <taxon>Bacillati</taxon>
        <taxon>Cyanobacteriota</taxon>
        <taxon>Cyanophyceae</taxon>
        <taxon>Nodosilineales</taxon>
        <taxon>Nodosilineaceae</taxon>
        <taxon>Almyronema</taxon>
        <taxon>Almyronema epifaneia</taxon>
    </lineage>
</organism>
<accession>A0ABW6IBW2</accession>
<comment type="caution">
    <text evidence="1">The sequence shown here is derived from an EMBL/GenBank/DDBJ whole genome shotgun (WGS) entry which is preliminary data.</text>
</comment>
<dbReference type="Proteomes" id="UP001600165">
    <property type="component" value="Unassembled WGS sequence"/>
</dbReference>
<dbReference type="Pfam" id="PF05120">
    <property type="entry name" value="GvpG"/>
    <property type="match status" value="1"/>
</dbReference>
<gene>
    <name evidence="1" type="ORF">ACFVKH_05110</name>
</gene>
<proteinExistence type="predicted"/>